<comment type="caution">
    <text evidence="2">The sequence shown here is derived from an EMBL/GenBank/DDBJ whole genome shotgun (WGS) entry which is preliminary data.</text>
</comment>
<gene>
    <name evidence="2" type="ORF">OB960_23835</name>
</gene>
<evidence type="ECO:0000259" key="1">
    <source>
        <dbReference type="Pfam" id="PF08241"/>
    </source>
</evidence>
<name>A0AAP2Z4F9_9EURY</name>
<dbReference type="EMBL" id="JAOPKA010000028">
    <property type="protein sequence ID" value="MCU4744408.1"/>
    <property type="molecule type" value="Genomic_DNA"/>
</dbReference>
<dbReference type="GO" id="GO:0032259">
    <property type="term" value="P:methylation"/>
    <property type="evidence" value="ECO:0007669"/>
    <property type="project" value="UniProtKB-KW"/>
</dbReference>
<dbReference type="Gene3D" id="3.40.50.150">
    <property type="entry name" value="Vaccinia Virus protein VP39"/>
    <property type="match status" value="1"/>
</dbReference>
<dbReference type="CDD" id="cd02440">
    <property type="entry name" value="AdoMet_MTases"/>
    <property type="match status" value="1"/>
</dbReference>
<dbReference type="PANTHER" id="PTHR43861:SF1">
    <property type="entry name" value="TRANS-ACONITATE 2-METHYLTRANSFERASE"/>
    <property type="match status" value="1"/>
</dbReference>
<feature type="domain" description="Methyltransferase type 11" evidence="1">
    <location>
        <begin position="19"/>
        <end position="95"/>
    </location>
</feature>
<protein>
    <submittedName>
        <fullName evidence="2">Class I SAM-dependent methyltransferase</fullName>
    </submittedName>
</protein>
<dbReference type="RefSeq" id="WP_338006214.1">
    <property type="nucleotide sequence ID" value="NZ_JAOPKA010000028.1"/>
</dbReference>
<dbReference type="AlphaFoldDB" id="A0AAP2Z4F9"/>
<dbReference type="InterPro" id="IPR029063">
    <property type="entry name" value="SAM-dependent_MTases_sf"/>
</dbReference>
<proteinExistence type="predicted"/>
<dbReference type="GO" id="GO:0008757">
    <property type="term" value="F:S-adenosylmethionine-dependent methyltransferase activity"/>
    <property type="evidence" value="ECO:0007669"/>
    <property type="project" value="InterPro"/>
</dbReference>
<organism evidence="2 3">
    <name type="scientific">Natronoglomus mannanivorans</name>
    <dbReference type="NCBI Taxonomy" id="2979990"/>
    <lineage>
        <taxon>Archaea</taxon>
        <taxon>Methanobacteriati</taxon>
        <taxon>Methanobacteriota</taxon>
        <taxon>Stenosarchaea group</taxon>
        <taxon>Halobacteria</taxon>
        <taxon>Halobacteriales</taxon>
        <taxon>Natrialbaceae</taxon>
        <taxon>Natronoglomus</taxon>
    </lineage>
</organism>
<dbReference type="Pfam" id="PF08241">
    <property type="entry name" value="Methyltransf_11"/>
    <property type="match status" value="1"/>
</dbReference>
<dbReference type="SUPFAM" id="SSF53335">
    <property type="entry name" value="S-adenosyl-L-methionine-dependent methyltransferases"/>
    <property type="match status" value="1"/>
</dbReference>
<dbReference type="InterPro" id="IPR013216">
    <property type="entry name" value="Methyltransf_11"/>
</dbReference>
<dbReference type="PANTHER" id="PTHR43861">
    <property type="entry name" value="TRANS-ACONITATE 2-METHYLTRANSFERASE-RELATED"/>
    <property type="match status" value="1"/>
</dbReference>
<keyword evidence="2" id="KW-0808">Transferase</keyword>
<evidence type="ECO:0000313" key="3">
    <source>
        <dbReference type="Proteomes" id="UP001321018"/>
    </source>
</evidence>
<reference evidence="2" key="1">
    <citation type="submission" date="2022-09" db="EMBL/GenBank/DDBJ databases">
        <title>Enrichment on poylsaccharides allowed isolation of novel metabolic and taxonomic groups of Haloarchaea.</title>
        <authorList>
            <person name="Sorokin D.Y."/>
            <person name="Elcheninov A.G."/>
            <person name="Khizhniak T.V."/>
            <person name="Kolganova T.V."/>
            <person name="Kublanov I.V."/>
        </authorList>
    </citation>
    <scope>NUCLEOTIDE SEQUENCE</scope>
    <source>
        <strain evidence="2">AArc-xg1-1</strain>
    </source>
</reference>
<sequence>MDREATYIEQFVTTDDRILDIGAGIGSIEERFLDHEIVGLDLSEEMIRTARTRVDAPFVVGDARSLPIADDVIDVVFFVATLEFILESETVLDEAV</sequence>
<dbReference type="Proteomes" id="UP001321018">
    <property type="component" value="Unassembled WGS sequence"/>
</dbReference>
<keyword evidence="2" id="KW-0489">Methyltransferase</keyword>
<accession>A0AAP2Z4F9</accession>
<evidence type="ECO:0000313" key="2">
    <source>
        <dbReference type="EMBL" id="MCU4744408.1"/>
    </source>
</evidence>